<dbReference type="GO" id="GO:0005886">
    <property type="term" value="C:plasma membrane"/>
    <property type="evidence" value="ECO:0007669"/>
    <property type="project" value="UniProtKB-SubCell"/>
</dbReference>
<dbReference type="EMBL" id="MZMZ02002275">
    <property type="protein sequence ID" value="RQM26550.1"/>
    <property type="molecule type" value="Genomic_DNA"/>
</dbReference>
<keyword evidence="3" id="KW-1003">Cell membrane</keyword>
<dbReference type="PANTHER" id="PTHR10582:SF2">
    <property type="entry name" value="INACTIVE"/>
    <property type="match status" value="1"/>
</dbReference>
<feature type="transmembrane region" description="Helical" evidence="10">
    <location>
        <begin position="572"/>
        <end position="590"/>
    </location>
</feature>
<evidence type="ECO:0000256" key="8">
    <source>
        <dbReference type="ARBA" id="ARBA00023303"/>
    </source>
</evidence>
<dbReference type="InterPro" id="IPR024862">
    <property type="entry name" value="TRPV"/>
</dbReference>
<keyword evidence="4" id="KW-0109">Calcium transport</keyword>
<dbReference type="InterPro" id="IPR036770">
    <property type="entry name" value="Ankyrin_rpt-contain_sf"/>
</dbReference>
<evidence type="ECO:0000256" key="2">
    <source>
        <dbReference type="ARBA" id="ARBA00022448"/>
    </source>
</evidence>
<evidence type="ECO:0000256" key="5">
    <source>
        <dbReference type="ARBA" id="ARBA00022737"/>
    </source>
</evidence>
<dbReference type="PANTHER" id="PTHR10582">
    <property type="entry name" value="TRANSIENT RECEPTOR POTENTIAL ION CHANNEL PROTEIN"/>
    <property type="match status" value="1"/>
</dbReference>
<keyword evidence="7" id="KW-0406">Ion transport</keyword>
<keyword evidence="12" id="KW-1185">Reference proteome</keyword>
<feature type="compositionally biased region" description="Basic residues" evidence="9">
    <location>
        <begin position="339"/>
        <end position="348"/>
    </location>
</feature>
<dbReference type="SUPFAM" id="SSF48403">
    <property type="entry name" value="Ankyrin repeat"/>
    <property type="match status" value="1"/>
</dbReference>
<evidence type="ECO:0000256" key="3">
    <source>
        <dbReference type="ARBA" id="ARBA00022475"/>
    </source>
</evidence>
<dbReference type="InterPro" id="IPR002110">
    <property type="entry name" value="Ankyrin_rpt"/>
</dbReference>
<keyword evidence="6" id="KW-0106">Calcium</keyword>
<comment type="caution">
    <text evidence="11">The sequence shown here is derived from an EMBL/GenBank/DDBJ whole genome shotgun (WGS) entry which is preliminary data.</text>
</comment>
<proteinExistence type="predicted"/>
<dbReference type="GO" id="GO:0005216">
    <property type="term" value="F:monoatomic ion channel activity"/>
    <property type="evidence" value="ECO:0007669"/>
    <property type="project" value="InterPro"/>
</dbReference>
<dbReference type="SMART" id="SM00248">
    <property type="entry name" value="ANK"/>
    <property type="match status" value="4"/>
</dbReference>
<evidence type="ECO:0000256" key="4">
    <source>
        <dbReference type="ARBA" id="ARBA00022568"/>
    </source>
</evidence>
<comment type="subcellular location">
    <subcellularLocation>
        <location evidence="1">Cell membrane</location>
        <topology evidence="1">Multi-pass membrane protein</topology>
    </subcellularLocation>
</comment>
<evidence type="ECO:0000256" key="7">
    <source>
        <dbReference type="ARBA" id="ARBA00023065"/>
    </source>
</evidence>
<evidence type="ECO:0000313" key="12">
    <source>
        <dbReference type="Proteomes" id="UP000284702"/>
    </source>
</evidence>
<keyword evidence="8" id="KW-0407">Ion channel</keyword>
<evidence type="ECO:0000256" key="6">
    <source>
        <dbReference type="ARBA" id="ARBA00022837"/>
    </source>
</evidence>
<dbReference type="VEuPathDB" id="FungiDB:H257_01088"/>
<evidence type="ECO:0000256" key="9">
    <source>
        <dbReference type="SAM" id="MobiDB-lite"/>
    </source>
</evidence>
<dbReference type="AlphaFoldDB" id="A0A3R7YRK2"/>
<dbReference type="Gene3D" id="1.25.40.20">
    <property type="entry name" value="Ankyrin repeat-containing domain"/>
    <property type="match status" value="1"/>
</dbReference>
<feature type="transmembrane region" description="Helical" evidence="10">
    <location>
        <begin position="674"/>
        <end position="692"/>
    </location>
</feature>
<keyword evidence="10" id="KW-0472">Membrane</keyword>
<evidence type="ECO:0000313" key="11">
    <source>
        <dbReference type="EMBL" id="RQM26550.1"/>
    </source>
</evidence>
<evidence type="ECO:0000256" key="10">
    <source>
        <dbReference type="SAM" id="Phobius"/>
    </source>
</evidence>
<sequence>MHFTRKNVSGEGEKVDVVALQQRDLAGTPVFQYVMTNNAVELMKYLVHNDSQLNSRDSVGATPLLIAFLYMNFDLGKQVIMAYPGIIIHTSTCCIYLAQFMHACSVSKGFPYALASYDARDANNPSPYQGENILHIAIVHRKLEIVKWLVETLPDLLDAETTGVFFSPGHACYFGGSPLLFALSSRQLEAAACILQAADRAPSTSRAARTSIFMMDAHGNNALHMAVVHDLPDAFDFAVRHAMARFPNACPKSFDANDATTPYDLPLFMKQLHGTDKDHFERFIRKHNTDYLSPLTLAAAMGRSRMFKHILKSLSVKSWTYGPVTSMMIPLKGLEERARRHRPKKPHAPKGGGTVRPTTAEVPSAETSSHPRLDPIQASWWHRVLERRNVRTAVECLGSNSPLSICIDPKTLKDVMRHRLEMIDTFEVKMVLDKKWEFAGRHLFTFNFRRHVLFCSAFTASTFFTRHYRDDGVNLDWTTAWPHVVLECVVVGEMIYRVYYEFKQIKKNGTYHDITLLHCQRFHSHDVGIAGYLEDTGAGMVDNVLKLSFCVLVALAVVFRLSSNFVSEDACVSLALLATYFYFFFFLLGFRSTGPFIVMVLRMLVVDVGRFVVIYFFVLTGFGISLYVIVDQRAGVSAWFQRMKSLSLASFCSTFAWSDFQTINVMQLSQLSELLVFTYLFMVAVVFLNLLIATMGNTYESIIEASEQQWYAERANIMSSMEITLSKTTRESNRMRYAVELEGERYLQVEYVDSDAWLGVQEHDLHATFHDFKTAVAEFRAKKAANRDDGDESASIQNRIDARIHELHDVLFPQ</sequence>
<dbReference type="GO" id="GO:0098703">
    <property type="term" value="P:calcium ion import across plasma membrane"/>
    <property type="evidence" value="ECO:0007669"/>
    <property type="project" value="TreeGrafter"/>
</dbReference>
<keyword evidence="10" id="KW-1133">Transmembrane helix</keyword>
<organism evidence="11 12">
    <name type="scientific">Aphanomyces astaci</name>
    <name type="common">Crayfish plague agent</name>
    <dbReference type="NCBI Taxonomy" id="112090"/>
    <lineage>
        <taxon>Eukaryota</taxon>
        <taxon>Sar</taxon>
        <taxon>Stramenopiles</taxon>
        <taxon>Oomycota</taxon>
        <taxon>Saprolegniomycetes</taxon>
        <taxon>Saprolegniales</taxon>
        <taxon>Verrucalvaceae</taxon>
        <taxon>Aphanomyces</taxon>
    </lineage>
</organism>
<feature type="transmembrane region" description="Helical" evidence="10">
    <location>
        <begin position="611"/>
        <end position="630"/>
    </location>
</feature>
<keyword evidence="5" id="KW-0677">Repeat</keyword>
<feature type="region of interest" description="Disordered" evidence="9">
    <location>
        <begin position="339"/>
        <end position="371"/>
    </location>
</feature>
<evidence type="ECO:0000256" key="1">
    <source>
        <dbReference type="ARBA" id="ARBA00004651"/>
    </source>
</evidence>
<gene>
    <name evidence="11" type="ORF">B5M09_006167</name>
</gene>
<keyword evidence="2" id="KW-0813">Transport</keyword>
<feature type="transmembrane region" description="Helical" evidence="10">
    <location>
        <begin position="547"/>
        <end position="566"/>
    </location>
</feature>
<dbReference type="Proteomes" id="UP000284702">
    <property type="component" value="Unassembled WGS sequence"/>
</dbReference>
<keyword evidence="10" id="KW-0812">Transmembrane</keyword>
<protein>
    <submittedName>
        <fullName evidence="11">Uncharacterized protein</fullName>
    </submittedName>
</protein>
<name>A0A3R7YRK2_APHAT</name>
<accession>A0A3R7YRK2</accession>
<reference evidence="11" key="1">
    <citation type="submission" date="2018-07" db="EMBL/GenBank/DDBJ databases">
        <title>Annotation of Aphanomyces astaci genome assembly.</title>
        <authorList>
            <person name="Studholme D.J."/>
        </authorList>
    </citation>
    <scope>NUCLEOTIDE SEQUENCE [LARGE SCALE GENOMIC DNA]</scope>
    <source>
        <strain evidence="11">Pc</strain>
    </source>
</reference>